<dbReference type="Proteomes" id="UP001551482">
    <property type="component" value="Unassembled WGS sequence"/>
</dbReference>
<feature type="region of interest" description="Disordered" evidence="1">
    <location>
        <begin position="1"/>
        <end position="41"/>
    </location>
</feature>
<accession>A0ABV3DGF5</accession>
<evidence type="ECO:0000313" key="3">
    <source>
        <dbReference type="Proteomes" id="UP001551482"/>
    </source>
</evidence>
<feature type="compositionally biased region" description="Basic and acidic residues" evidence="1">
    <location>
        <begin position="1"/>
        <end position="16"/>
    </location>
</feature>
<name>A0ABV3DGF5_9ACTN</name>
<evidence type="ECO:0000256" key="1">
    <source>
        <dbReference type="SAM" id="MobiDB-lite"/>
    </source>
</evidence>
<dbReference type="RefSeq" id="WP_358353691.1">
    <property type="nucleotide sequence ID" value="NZ_JBEZFP010000031.1"/>
</dbReference>
<comment type="caution">
    <text evidence="2">The sequence shown here is derived from an EMBL/GenBank/DDBJ whole genome shotgun (WGS) entry which is preliminary data.</text>
</comment>
<sequence>MATEADDPRSEPLRDVADEDGAADADSGGGQAEKRHVPMSLIDRIGRERAQELMAEAVRKAVEEHHALGLPTTHGDGKGRYYRLYPDGRQEYLDEQGDEPSEK</sequence>
<dbReference type="EMBL" id="JBEZFP010000031">
    <property type="protein sequence ID" value="MEU8134766.1"/>
    <property type="molecule type" value="Genomic_DNA"/>
</dbReference>
<evidence type="ECO:0000313" key="2">
    <source>
        <dbReference type="EMBL" id="MEU8134766.1"/>
    </source>
</evidence>
<proteinExistence type="predicted"/>
<protein>
    <submittedName>
        <fullName evidence="2">Uncharacterized protein</fullName>
    </submittedName>
</protein>
<reference evidence="2 3" key="1">
    <citation type="submission" date="2024-06" db="EMBL/GenBank/DDBJ databases">
        <title>The Natural Products Discovery Center: Release of the First 8490 Sequenced Strains for Exploring Actinobacteria Biosynthetic Diversity.</title>
        <authorList>
            <person name="Kalkreuter E."/>
            <person name="Kautsar S.A."/>
            <person name="Yang D."/>
            <person name="Bader C.D."/>
            <person name="Teijaro C.N."/>
            <person name="Fluegel L."/>
            <person name="Davis C.M."/>
            <person name="Simpson J.R."/>
            <person name="Lauterbach L."/>
            <person name="Steele A.D."/>
            <person name="Gui C."/>
            <person name="Meng S."/>
            <person name="Li G."/>
            <person name="Viehrig K."/>
            <person name="Ye F."/>
            <person name="Su P."/>
            <person name="Kiefer A.F."/>
            <person name="Nichols A."/>
            <person name="Cepeda A.J."/>
            <person name="Yan W."/>
            <person name="Fan B."/>
            <person name="Jiang Y."/>
            <person name="Adhikari A."/>
            <person name="Zheng C.-J."/>
            <person name="Schuster L."/>
            <person name="Cowan T.M."/>
            <person name="Smanski M.J."/>
            <person name="Chevrette M.G."/>
            <person name="De Carvalho L.P.S."/>
            <person name="Shen B."/>
        </authorList>
    </citation>
    <scope>NUCLEOTIDE SEQUENCE [LARGE SCALE GENOMIC DNA]</scope>
    <source>
        <strain evidence="2 3">NPDC048946</strain>
    </source>
</reference>
<organism evidence="2 3">
    <name type="scientific">Streptodolium elevatio</name>
    <dbReference type="NCBI Taxonomy" id="3157996"/>
    <lineage>
        <taxon>Bacteria</taxon>
        <taxon>Bacillati</taxon>
        <taxon>Actinomycetota</taxon>
        <taxon>Actinomycetes</taxon>
        <taxon>Kitasatosporales</taxon>
        <taxon>Streptomycetaceae</taxon>
        <taxon>Streptodolium</taxon>
    </lineage>
</organism>
<keyword evidence="3" id="KW-1185">Reference proteome</keyword>
<gene>
    <name evidence="2" type="ORF">AB0C36_14775</name>
</gene>